<feature type="domain" description="GHMP kinase C-terminal" evidence="12">
    <location>
        <begin position="206"/>
        <end position="269"/>
    </location>
</feature>
<dbReference type="InterPro" id="IPR004424">
    <property type="entry name" value="IspE"/>
</dbReference>
<keyword evidence="4 10" id="KW-0808">Transferase</keyword>
<comment type="pathway">
    <text evidence="10">Isoprenoid biosynthesis; isopentenyl diphosphate biosynthesis via DXP pathway; isopentenyl diphosphate from 1-deoxy-D-xylulose 5-phosphate: step 3/6.</text>
</comment>
<evidence type="ECO:0000256" key="2">
    <source>
        <dbReference type="ARBA" id="ARBA00012052"/>
    </source>
</evidence>
<evidence type="ECO:0000256" key="9">
    <source>
        <dbReference type="ARBA" id="ARBA00032554"/>
    </source>
</evidence>
<dbReference type="PIRSF" id="PIRSF010376">
    <property type="entry name" value="IspE"/>
    <property type="match status" value="1"/>
</dbReference>
<dbReference type="GeneID" id="93297423"/>
<dbReference type="PANTHER" id="PTHR43527:SF2">
    <property type="entry name" value="4-DIPHOSPHOCYTIDYL-2-C-METHYL-D-ERYTHRITOL KINASE, CHLOROPLASTIC"/>
    <property type="match status" value="1"/>
</dbReference>
<dbReference type="GO" id="GO:0019288">
    <property type="term" value="P:isopentenyl diphosphate biosynthetic process, methylerythritol 4-phosphate pathway"/>
    <property type="evidence" value="ECO:0007669"/>
    <property type="project" value="UniProtKB-UniRule"/>
</dbReference>
<dbReference type="Pfam" id="PF08544">
    <property type="entry name" value="GHMP_kinases_C"/>
    <property type="match status" value="1"/>
</dbReference>
<evidence type="ECO:0000313" key="14">
    <source>
        <dbReference type="Proteomes" id="UP001242781"/>
    </source>
</evidence>
<proteinExistence type="inferred from homology"/>
<comment type="similarity">
    <text evidence="1 10">Belongs to the GHMP kinase family. IspE subfamily.</text>
</comment>
<evidence type="ECO:0000256" key="6">
    <source>
        <dbReference type="ARBA" id="ARBA00022777"/>
    </source>
</evidence>
<evidence type="ECO:0000256" key="4">
    <source>
        <dbReference type="ARBA" id="ARBA00022679"/>
    </source>
</evidence>
<keyword evidence="8 10" id="KW-0414">Isoprene biosynthesis</keyword>
<dbReference type="Pfam" id="PF00288">
    <property type="entry name" value="GHMP_kinases_N"/>
    <property type="match status" value="1"/>
</dbReference>
<reference evidence="13 14" key="1">
    <citation type="submission" date="2023-08" db="EMBL/GenBank/DDBJ databases">
        <title>Haemophilus_parainfluenzae_DSM 8978_complete_genome_hifiasm_Zymo_Research_D6332.</title>
        <authorList>
            <person name="Damerum A."/>
        </authorList>
    </citation>
    <scope>NUCLEOTIDE SEQUENCE [LARGE SCALE GENOMIC DNA]</scope>
    <source>
        <strain evidence="13 14">DSM 8978</strain>
    </source>
</reference>
<organism evidence="13 14">
    <name type="scientific">Haemophilus parainfluenzae ATCC 33392</name>
    <dbReference type="NCBI Taxonomy" id="888828"/>
    <lineage>
        <taxon>Bacteria</taxon>
        <taxon>Pseudomonadati</taxon>
        <taxon>Pseudomonadota</taxon>
        <taxon>Gammaproteobacteria</taxon>
        <taxon>Pasteurellales</taxon>
        <taxon>Pasteurellaceae</taxon>
        <taxon>Haemophilus</taxon>
    </lineage>
</organism>
<dbReference type="InterPro" id="IPR014721">
    <property type="entry name" value="Ribsml_uS5_D2-typ_fold_subgr"/>
</dbReference>
<dbReference type="PANTHER" id="PTHR43527">
    <property type="entry name" value="4-DIPHOSPHOCYTIDYL-2-C-METHYL-D-ERYTHRITOL KINASE, CHLOROPLASTIC"/>
    <property type="match status" value="1"/>
</dbReference>
<evidence type="ECO:0000256" key="1">
    <source>
        <dbReference type="ARBA" id="ARBA00009684"/>
    </source>
</evidence>
<keyword evidence="5 10" id="KW-0547">Nucleotide-binding</keyword>
<dbReference type="InterPro" id="IPR013750">
    <property type="entry name" value="GHMP_kinase_C_dom"/>
</dbReference>
<dbReference type="Proteomes" id="UP001242781">
    <property type="component" value="Chromosome"/>
</dbReference>
<gene>
    <name evidence="10 13" type="primary">ispE</name>
    <name evidence="13" type="ORF">RDV53_07935</name>
</gene>
<evidence type="ECO:0000259" key="11">
    <source>
        <dbReference type="Pfam" id="PF00288"/>
    </source>
</evidence>
<dbReference type="NCBIfam" id="TIGR00154">
    <property type="entry name" value="ispE"/>
    <property type="match status" value="1"/>
</dbReference>
<protein>
    <recommendedName>
        <fullName evidence="3 10">4-diphosphocytidyl-2-C-methyl-D-erythritol kinase</fullName>
        <shortName evidence="10">CMK</shortName>
        <ecNumber evidence="2 10">2.7.1.148</ecNumber>
    </recommendedName>
    <alternativeName>
        <fullName evidence="9 10">4-(cytidine-5'-diphospho)-2-C-methyl-D-erythritol kinase</fullName>
    </alternativeName>
</protein>
<feature type="active site" evidence="10">
    <location>
        <position position="150"/>
    </location>
</feature>
<dbReference type="AlphaFoldDB" id="A0ABD7ZIL2"/>
<dbReference type="InterPro" id="IPR006204">
    <property type="entry name" value="GHMP_kinase_N_dom"/>
</dbReference>
<dbReference type="Gene3D" id="3.30.230.10">
    <property type="match status" value="1"/>
</dbReference>
<dbReference type="GO" id="GO:0050515">
    <property type="term" value="F:4-(cytidine 5'-diphospho)-2-C-methyl-D-erythritol kinase activity"/>
    <property type="evidence" value="ECO:0007669"/>
    <property type="project" value="UniProtKB-UniRule"/>
</dbReference>
<dbReference type="RefSeq" id="WP_032822738.1">
    <property type="nucleotide sequence ID" value="NZ_AFQS01000015.1"/>
</dbReference>
<evidence type="ECO:0000256" key="8">
    <source>
        <dbReference type="ARBA" id="ARBA00023229"/>
    </source>
</evidence>
<dbReference type="SUPFAM" id="SSF55060">
    <property type="entry name" value="GHMP Kinase, C-terminal domain"/>
    <property type="match status" value="1"/>
</dbReference>
<dbReference type="GO" id="GO:0016114">
    <property type="term" value="P:terpenoid biosynthetic process"/>
    <property type="evidence" value="ECO:0007669"/>
    <property type="project" value="UniProtKB-UniRule"/>
</dbReference>
<dbReference type="EC" id="2.7.1.148" evidence="2 10"/>
<feature type="binding site" evidence="10">
    <location>
        <begin position="108"/>
        <end position="118"/>
    </location>
    <ligand>
        <name>ATP</name>
        <dbReference type="ChEBI" id="CHEBI:30616"/>
    </ligand>
</feature>
<comment type="catalytic activity">
    <reaction evidence="10">
        <text>4-CDP-2-C-methyl-D-erythritol + ATP = 4-CDP-2-C-methyl-D-erythritol 2-phosphate + ADP + H(+)</text>
        <dbReference type="Rhea" id="RHEA:18437"/>
        <dbReference type="ChEBI" id="CHEBI:15378"/>
        <dbReference type="ChEBI" id="CHEBI:30616"/>
        <dbReference type="ChEBI" id="CHEBI:57823"/>
        <dbReference type="ChEBI" id="CHEBI:57919"/>
        <dbReference type="ChEBI" id="CHEBI:456216"/>
        <dbReference type="EC" id="2.7.1.148"/>
    </reaction>
</comment>
<sequence length="307" mass="33906">MKTHHFSTALSTSLGKPNRFPSPAKLNLFLYINGKLPNGYHELQTLFQFLDFGDWLTIDIRQDKQIHITPEIPGLPLEQNLIYRAATLLQGKTGCTLGATIHLDKILPMGGGIGGGSSNAATTLLALNYLWQTNLSIDELAEIGLKLGADVPIFVHGQAAFAEGVGEKIQYCEPQEKYYVVLKPETAISTAVVFSDPDLPRNTEKRSLAELLNQPFANDCEKVVRTQYPEVEKALLWLLQYAPARLTGTGACVFAEFNDEKAAQAVFQQKPKEFFGFVAKGLNVSPLHVMLKQLSTNQSIYTQPEVI</sequence>
<feature type="domain" description="GHMP kinase N-terminal" evidence="11">
    <location>
        <begin position="80"/>
        <end position="158"/>
    </location>
</feature>
<accession>A0ABD7ZIL2</accession>
<evidence type="ECO:0000256" key="10">
    <source>
        <dbReference type="HAMAP-Rule" id="MF_00061"/>
    </source>
</evidence>
<evidence type="ECO:0000256" key="5">
    <source>
        <dbReference type="ARBA" id="ARBA00022741"/>
    </source>
</evidence>
<dbReference type="GO" id="GO:0005524">
    <property type="term" value="F:ATP binding"/>
    <property type="evidence" value="ECO:0007669"/>
    <property type="project" value="UniProtKB-UniRule"/>
</dbReference>
<evidence type="ECO:0000259" key="12">
    <source>
        <dbReference type="Pfam" id="PF08544"/>
    </source>
</evidence>
<name>A0ABD7ZIL2_HAEPA</name>
<evidence type="ECO:0000256" key="3">
    <source>
        <dbReference type="ARBA" id="ARBA00017473"/>
    </source>
</evidence>
<evidence type="ECO:0000313" key="13">
    <source>
        <dbReference type="EMBL" id="WMS23367.1"/>
    </source>
</evidence>
<dbReference type="HAMAP" id="MF_00061">
    <property type="entry name" value="IspE"/>
    <property type="match status" value="1"/>
</dbReference>
<comment type="function">
    <text evidence="10">Catalyzes the phosphorylation of the position 2 hydroxy group of 4-diphosphocytidyl-2C-methyl-D-erythritol.</text>
</comment>
<dbReference type="SUPFAM" id="SSF54211">
    <property type="entry name" value="Ribosomal protein S5 domain 2-like"/>
    <property type="match status" value="1"/>
</dbReference>
<dbReference type="InterPro" id="IPR036554">
    <property type="entry name" value="GHMP_kinase_C_sf"/>
</dbReference>
<dbReference type="Gene3D" id="3.30.70.890">
    <property type="entry name" value="GHMP kinase, C-terminal domain"/>
    <property type="match status" value="1"/>
</dbReference>
<keyword evidence="6 10" id="KW-0418">Kinase</keyword>
<dbReference type="FunFam" id="3.30.230.10:FF:000022">
    <property type="entry name" value="4-diphosphocytidyl-2-C-methyl-D-erythritol kinase"/>
    <property type="match status" value="1"/>
</dbReference>
<dbReference type="InterPro" id="IPR020568">
    <property type="entry name" value="Ribosomal_Su5_D2-typ_SF"/>
</dbReference>
<dbReference type="EMBL" id="CP133470">
    <property type="protein sequence ID" value="WMS23367.1"/>
    <property type="molecule type" value="Genomic_DNA"/>
</dbReference>
<keyword evidence="7 10" id="KW-0067">ATP-binding</keyword>
<feature type="active site" evidence="10">
    <location>
        <position position="25"/>
    </location>
</feature>
<evidence type="ECO:0000256" key="7">
    <source>
        <dbReference type="ARBA" id="ARBA00022840"/>
    </source>
</evidence>